<dbReference type="InterPro" id="IPR000719">
    <property type="entry name" value="Prot_kinase_dom"/>
</dbReference>
<dbReference type="Pfam" id="PF00069">
    <property type="entry name" value="Pkinase"/>
    <property type="match status" value="1"/>
</dbReference>
<dbReference type="InterPro" id="IPR011009">
    <property type="entry name" value="Kinase-like_dom_sf"/>
</dbReference>
<dbReference type="GO" id="GO:0004674">
    <property type="term" value="F:protein serine/threonine kinase activity"/>
    <property type="evidence" value="ECO:0007669"/>
    <property type="project" value="UniProtKB-EC"/>
</dbReference>
<dbReference type="EC" id="2.7.11.1" evidence="3"/>
<dbReference type="STRING" id="429701.A0A2G9HFD4"/>
<dbReference type="GO" id="GO:0005524">
    <property type="term" value="F:ATP binding"/>
    <property type="evidence" value="ECO:0007669"/>
    <property type="project" value="InterPro"/>
</dbReference>
<sequence length="319" mass="35744">MRFPRDKDQYVLGAAIGGGTAVGSIYAAKHVNPETGNEVPVGIKIVNINKIEDIYTFTQEIHVAETCDHENMVKIHCSFKVNNQLWLVMSPLSGFSLRSIIRSSFPNGLPQNSVSFILKETLKVVHYLHENNKPHQSLGADCIFLDEKSSTVKLLLYSLSFENSKPDSYGFPDWTLAPEVKNDYRKGSDKATDIWMFGLLALELFYGQFPASDFEEFHFLLNGIEDEFGASKKKESDGKIKGSGFFGKFSVFSCFSKQPKKIIPRPLGEVVAACLARDPKKRPTTNQLMEFNLFKKPSVGQESLAKLKKQCKGIISEEN</sequence>
<dbReference type="AlphaFoldDB" id="A0A2G9HFD4"/>
<dbReference type="Gene3D" id="1.10.510.10">
    <property type="entry name" value="Transferase(Phosphotransferase) domain 1"/>
    <property type="match status" value="1"/>
</dbReference>
<dbReference type="EMBL" id="NKXS01001920">
    <property type="protein sequence ID" value="PIN16235.1"/>
    <property type="molecule type" value="Genomic_DNA"/>
</dbReference>
<evidence type="ECO:0000313" key="3">
    <source>
        <dbReference type="EMBL" id="PIN16235.1"/>
    </source>
</evidence>
<comment type="similarity">
    <text evidence="1">Belongs to the protein kinase superfamily. STE Ser/Thr protein kinase family. STE20 subfamily.</text>
</comment>
<gene>
    <name evidence="3" type="ORF">CDL12_11112</name>
</gene>
<dbReference type="GO" id="GO:0043539">
    <property type="term" value="F:protein serine/threonine kinase activator activity"/>
    <property type="evidence" value="ECO:0007669"/>
    <property type="project" value="InterPro"/>
</dbReference>
<proteinExistence type="inferred from homology"/>
<organism evidence="3 4">
    <name type="scientific">Handroanthus impetiginosus</name>
    <dbReference type="NCBI Taxonomy" id="429701"/>
    <lineage>
        <taxon>Eukaryota</taxon>
        <taxon>Viridiplantae</taxon>
        <taxon>Streptophyta</taxon>
        <taxon>Embryophyta</taxon>
        <taxon>Tracheophyta</taxon>
        <taxon>Spermatophyta</taxon>
        <taxon>Magnoliopsida</taxon>
        <taxon>eudicotyledons</taxon>
        <taxon>Gunneridae</taxon>
        <taxon>Pentapetalae</taxon>
        <taxon>asterids</taxon>
        <taxon>lamiids</taxon>
        <taxon>Lamiales</taxon>
        <taxon>Bignoniaceae</taxon>
        <taxon>Crescentiina</taxon>
        <taxon>Tabebuia alliance</taxon>
        <taxon>Handroanthus</taxon>
    </lineage>
</organism>
<feature type="domain" description="Protein kinase" evidence="2">
    <location>
        <begin position="11"/>
        <end position="294"/>
    </location>
</feature>
<dbReference type="Proteomes" id="UP000231279">
    <property type="component" value="Unassembled WGS sequence"/>
</dbReference>
<reference evidence="4" key="1">
    <citation type="journal article" date="2018" name="Gigascience">
        <title>Genome assembly of the Pink Ipe (Handroanthus impetiginosus, Bignoniaceae), a highly valued, ecologically keystone Neotropical timber forest tree.</title>
        <authorList>
            <person name="Silva-Junior O.B."/>
            <person name="Grattapaglia D."/>
            <person name="Novaes E."/>
            <person name="Collevatti R.G."/>
        </authorList>
    </citation>
    <scope>NUCLEOTIDE SEQUENCE [LARGE SCALE GENOMIC DNA]</scope>
    <source>
        <strain evidence="4">cv. UFG-1</strain>
    </source>
</reference>
<name>A0A2G9HFD4_9LAMI</name>
<evidence type="ECO:0000259" key="2">
    <source>
        <dbReference type="PROSITE" id="PS50011"/>
    </source>
</evidence>
<evidence type="ECO:0000313" key="4">
    <source>
        <dbReference type="Proteomes" id="UP000231279"/>
    </source>
</evidence>
<dbReference type="SUPFAM" id="SSF56112">
    <property type="entry name" value="Protein kinase-like (PK-like)"/>
    <property type="match status" value="1"/>
</dbReference>
<dbReference type="PANTHER" id="PTHR48014:SF7">
    <property type="entry name" value="SERINE_THREONINE-PROTEIN KINASE BLUS1"/>
    <property type="match status" value="1"/>
</dbReference>
<comment type="caution">
    <text evidence="3">The sequence shown here is derived from an EMBL/GenBank/DDBJ whole genome shotgun (WGS) entry which is preliminary data.</text>
</comment>
<dbReference type="PROSITE" id="PS50011">
    <property type="entry name" value="PROTEIN_KINASE_DOM"/>
    <property type="match status" value="1"/>
</dbReference>
<keyword evidence="3" id="KW-0808">Transferase</keyword>
<protein>
    <submittedName>
        <fullName evidence="3">MEKK</fullName>
        <ecNumber evidence="3">2.7.11.1</ecNumber>
    </submittedName>
</protein>
<dbReference type="PANTHER" id="PTHR48014">
    <property type="entry name" value="SERINE/THREONINE-PROTEIN KINASE FRAY2"/>
    <property type="match status" value="1"/>
</dbReference>
<dbReference type="OrthoDB" id="840771at2759"/>
<dbReference type="InterPro" id="IPR047173">
    <property type="entry name" value="STRAD_A/B-like"/>
</dbReference>
<dbReference type="Gene3D" id="3.30.200.20">
    <property type="entry name" value="Phosphorylase Kinase, domain 1"/>
    <property type="match status" value="1"/>
</dbReference>
<evidence type="ECO:0000256" key="1">
    <source>
        <dbReference type="ARBA" id="ARBA00008874"/>
    </source>
</evidence>
<accession>A0A2G9HFD4</accession>
<keyword evidence="4" id="KW-1185">Reference proteome</keyword>